<evidence type="ECO:0000259" key="1">
    <source>
        <dbReference type="Pfam" id="PF16314"/>
    </source>
</evidence>
<dbReference type="OrthoDB" id="9808076at2"/>
<dbReference type="STRING" id="869211.Spith_0056"/>
<dbReference type="KEGG" id="stq:Spith_0056"/>
<protein>
    <recommendedName>
        <fullName evidence="1">DUF4954 domain-containing protein</fullName>
    </recommendedName>
</protein>
<dbReference type="Proteomes" id="UP000007254">
    <property type="component" value="Chromosome"/>
</dbReference>
<name>G0GBI4_WINT7</name>
<feature type="domain" description="DUF4954" evidence="1">
    <location>
        <begin position="27"/>
        <end position="317"/>
    </location>
</feature>
<organism evidence="2 3">
    <name type="scientific">Winmispira thermophila (strain ATCC 700085 / DSM 6578 / Z-1203)</name>
    <name type="common">Spirochaeta thermophila</name>
    <dbReference type="NCBI Taxonomy" id="869211"/>
    <lineage>
        <taxon>Bacteria</taxon>
        <taxon>Pseudomonadati</taxon>
        <taxon>Spirochaetota</taxon>
        <taxon>Spirochaetia</taxon>
        <taxon>Winmispirales</taxon>
        <taxon>Winmispiraceae</taxon>
        <taxon>Winmispira</taxon>
    </lineage>
</organism>
<dbReference type="EMBL" id="CP002903">
    <property type="protein sequence ID" value="AEJ60343.1"/>
    <property type="molecule type" value="Genomic_DNA"/>
</dbReference>
<proteinExistence type="predicted"/>
<reference evidence="2 3" key="1">
    <citation type="submission" date="2011-06" db="EMBL/GenBank/DDBJ databases">
        <title>The complete genome of Spirochaeta thermophila DSM 6578.</title>
        <authorList>
            <consortium name="US DOE Joint Genome Institute (JGI-PGF)"/>
            <person name="Lucas S."/>
            <person name="Lapidus A."/>
            <person name="Bruce D."/>
            <person name="Goodwin L."/>
            <person name="Pitluck S."/>
            <person name="Peters L."/>
            <person name="Kyrpides N."/>
            <person name="Mavromatis K."/>
            <person name="Ivanova N."/>
            <person name="Mikailova N."/>
            <person name="Pagani I."/>
            <person name="Chertkov O."/>
            <person name="Detter J.C."/>
            <person name="Tapia R."/>
            <person name="Han C."/>
            <person name="Land M."/>
            <person name="Hauser L."/>
            <person name="Markowitz V."/>
            <person name="Cheng J.-F."/>
            <person name="Hugenholtz P."/>
            <person name="Woyke T."/>
            <person name="Wu D."/>
            <person name="Spring S."/>
            <person name="Merkhoffer B."/>
            <person name="Schneider S."/>
            <person name="Klenk H.-P."/>
            <person name="Eisen J.A."/>
        </authorList>
    </citation>
    <scope>NUCLEOTIDE SEQUENCE [LARGE SCALE GENOMIC DNA]</scope>
    <source>
        <strain evidence="3">ATCC 700085 / DSM 6578 / Z-1203</strain>
    </source>
</reference>
<dbReference type="RefSeq" id="WP_014623749.1">
    <property type="nucleotide sequence ID" value="NC_017583.1"/>
</dbReference>
<evidence type="ECO:0000313" key="2">
    <source>
        <dbReference type="EMBL" id="AEJ60343.1"/>
    </source>
</evidence>
<dbReference type="Pfam" id="PF16314">
    <property type="entry name" value="DUF4954"/>
    <property type="match status" value="1"/>
</dbReference>
<dbReference type="HOGENOM" id="CLU_030321_0_0_12"/>
<dbReference type="InterPro" id="IPR032533">
    <property type="entry name" value="DUF4954"/>
</dbReference>
<keyword evidence="3" id="KW-1185">Reference proteome</keyword>
<sequence>MKDWRVILEPLAAEAPIPPDPSSLPSRPLTPTERAALEAQGNRAEDWEAIRVHPSFTPRGIWYSTFRGSCYLGLFEPSDNDLFPEGIYHSVIRHTVVCSHARIHHCPLLSNLYIDVGAEVIHTTSHTPGPFHAGVLPTISPGIETGGREITPCDVLTPDLAIALTTRPLPDSLEEAYANFLTHYRGTTLFPFSYIGPKAHVAHCSTLSSVYTGPHAAVTGSSLTYVTIHSSEEAPSIVGDHTILQEAILQEGVHVTTGALVRRSLLMEATGVEDHGKVETSIILPNTHIAKGEVTASLVGPFVGFHHQSLLIAAWWPEGKGNIAYGANVGSNHTSRQPDQEIWPGEGMFFGLGCSIKFPAHFRDAPYTTIATAVMTMPQRMEYPFSLITQPISYPSEVPTAYNQLMPGWMLTGNAYSLFRSEEKFRTRNKARRYRPEFEIFRPRILFLMDRALDRLSSIGSPRPFYLPEHLPGIGKNYVTEEDRLGALEGYRLFLEYGILRILLGLSSCDDATWHNDIQPLVEKYQLPEQREEQIPRYLELLDAVWERIEGSRHKDSIRGRRIIDDYTHTHPEEDKVLSHIRTRFDEERNRLTH</sequence>
<gene>
    <name evidence="2" type="ordered locus">Spith_0056</name>
</gene>
<accession>G0GBI4</accession>
<evidence type="ECO:0000313" key="3">
    <source>
        <dbReference type="Proteomes" id="UP000007254"/>
    </source>
</evidence>
<dbReference type="Gene3D" id="2.160.10.10">
    <property type="entry name" value="Hexapeptide repeat proteins"/>
    <property type="match status" value="1"/>
</dbReference>
<dbReference type="AlphaFoldDB" id="G0GBI4"/>